<dbReference type="Pfam" id="PF02567">
    <property type="entry name" value="PhzC-PhzF"/>
    <property type="match status" value="1"/>
</dbReference>
<keyword evidence="5" id="KW-1185">Reference proteome</keyword>
<evidence type="ECO:0000313" key="5">
    <source>
        <dbReference type="Proteomes" id="UP000316968"/>
    </source>
</evidence>
<protein>
    <submittedName>
        <fullName evidence="4">PhzF family phenazine biosynthesis protein</fullName>
    </submittedName>
</protein>
<proteinExistence type="inferred from homology"/>
<name>A0A4Y6V1M7_SACBS</name>
<sequence length="300" mass="33128">MTAIRVFHYEAFSPVPGQGNPAGVMLDADGLTDTQMQRIAAKVGFNETTFVCRSEAADVQLRYFTPGHEMDLCGHATMASLYALHTRGRLERSEAMIETKAGLLPVELRRDPGGSEDSLFMRMRQADPVFLPFEGDRDRLLALMGLSADDVDDRYPIVYGSTGVWTVLIPIWKLEAFSRMVPDNAAFPDVLTQQPRASLHPFCMETVDPAARMHARHFSSPFSGMVEDPATGTATGVMGAYALTYMEPDEQRTEFVVEQGIEMGRGGRIKVEASRRESGEIEILVSGQAVFVGELEIELE</sequence>
<dbReference type="KEGG" id="saca:FFV09_18795"/>
<dbReference type="RefSeq" id="WP_141449249.1">
    <property type="nucleotide sequence ID" value="NZ_CP041217.1"/>
</dbReference>
<dbReference type="AlphaFoldDB" id="A0A4Y6V1M7"/>
<dbReference type="InterPro" id="IPR003719">
    <property type="entry name" value="Phenazine_PhzF-like"/>
</dbReference>
<dbReference type="PIRSF" id="PIRSF016184">
    <property type="entry name" value="PhzC_PhzF"/>
    <property type="match status" value="1"/>
</dbReference>
<dbReference type="EMBL" id="CP041217">
    <property type="protein sequence ID" value="QDH22708.1"/>
    <property type="molecule type" value="Genomic_DNA"/>
</dbReference>
<evidence type="ECO:0000256" key="2">
    <source>
        <dbReference type="ARBA" id="ARBA00023235"/>
    </source>
</evidence>
<accession>A0A4Y6V1M7</accession>
<evidence type="ECO:0000256" key="3">
    <source>
        <dbReference type="PIRSR" id="PIRSR016184-1"/>
    </source>
</evidence>
<dbReference type="NCBIfam" id="TIGR00654">
    <property type="entry name" value="PhzF_family"/>
    <property type="match status" value="1"/>
</dbReference>
<dbReference type="PANTHER" id="PTHR13774">
    <property type="entry name" value="PHENAZINE BIOSYNTHESIS PROTEIN"/>
    <property type="match status" value="1"/>
</dbReference>
<dbReference type="OrthoDB" id="9788221at2"/>
<gene>
    <name evidence="4" type="ORF">FFV09_18795</name>
</gene>
<dbReference type="SUPFAM" id="SSF54506">
    <property type="entry name" value="Diaminopimelate epimerase-like"/>
    <property type="match status" value="1"/>
</dbReference>
<comment type="similarity">
    <text evidence="1">Belongs to the PhzF family.</text>
</comment>
<organism evidence="4 5">
    <name type="scientific">Saccharibacillus brassicae</name>
    <dbReference type="NCBI Taxonomy" id="2583377"/>
    <lineage>
        <taxon>Bacteria</taxon>
        <taxon>Bacillati</taxon>
        <taxon>Bacillota</taxon>
        <taxon>Bacilli</taxon>
        <taxon>Bacillales</taxon>
        <taxon>Paenibacillaceae</taxon>
        <taxon>Saccharibacillus</taxon>
    </lineage>
</organism>
<feature type="active site" evidence="3">
    <location>
        <position position="47"/>
    </location>
</feature>
<reference evidence="4 5" key="1">
    <citation type="submission" date="2019-06" db="EMBL/GenBank/DDBJ databases">
        <title>Saccharibacillus brassicae sp. nov., an endophytic bacterium isolated from Chinese cabbage seeds (Brassica pekinensis).</title>
        <authorList>
            <person name="Jiang L."/>
            <person name="Lee J."/>
            <person name="Kim S.W."/>
        </authorList>
    </citation>
    <scope>NUCLEOTIDE SEQUENCE [LARGE SCALE GENOMIC DNA]</scope>
    <source>
        <strain evidence="5">KCTC 43072 / ATSA2</strain>
    </source>
</reference>
<evidence type="ECO:0000256" key="1">
    <source>
        <dbReference type="ARBA" id="ARBA00008270"/>
    </source>
</evidence>
<dbReference type="PANTHER" id="PTHR13774:SF17">
    <property type="entry name" value="PHENAZINE BIOSYNTHESIS-LIKE DOMAIN-CONTAINING PROTEIN"/>
    <property type="match status" value="1"/>
</dbReference>
<dbReference type="GO" id="GO:0016853">
    <property type="term" value="F:isomerase activity"/>
    <property type="evidence" value="ECO:0007669"/>
    <property type="project" value="UniProtKB-KW"/>
</dbReference>
<dbReference type="GO" id="GO:0005737">
    <property type="term" value="C:cytoplasm"/>
    <property type="evidence" value="ECO:0007669"/>
    <property type="project" value="TreeGrafter"/>
</dbReference>
<dbReference type="Proteomes" id="UP000316968">
    <property type="component" value="Chromosome"/>
</dbReference>
<keyword evidence="2" id="KW-0413">Isomerase</keyword>
<evidence type="ECO:0000313" key="4">
    <source>
        <dbReference type="EMBL" id="QDH22708.1"/>
    </source>
</evidence>
<dbReference type="Gene3D" id="3.10.310.10">
    <property type="entry name" value="Diaminopimelate Epimerase, Chain A, domain 1"/>
    <property type="match status" value="2"/>
</dbReference>